<dbReference type="AlphaFoldDB" id="A0A380P0B9"/>
<feature type="compositionally biased region" description="Polar residues" evidence="1">
    <location>
        <begin position="34"/>
        <end position="43"/>
    </location>
</feature>
<evidence type="ECO:0000256" key="1">
    <source>
        <dbReference type="SAM" id="MobiDB-lite"/>
    </source>
</evidence>
<name>A0A380P0B9_STRGR</name>
<dbReference type="EMBL" id="UHID01000006">
    <property type="protein sequence ID" value="SUP57475.1"/>
    <property type="molecule type" value="Genomic_DNA"/>
</dbReference>
<dbReference type="Proteomes" id="UP000254150">
    <property type="component" value="Unassembled WGS sequence"/>
</dbReference>
<protein>
    <submittedName>
        <fullName evidence="2">Uncharacterized protein</fullName>
    </submittedName>
</protein>
<evidence type="ECO:0000313" key="3">
    <source>
        <dbReference type="Proteomes" id="UP000254150"/>
    </source>
</evidence>
<reference evidence="2 3" key="1">
    <citation type="submission" date="2018-06" db="EMBL/GenBank/DDBJ databases">
        <authorList>
            <consortium name="Pathogen Informatics"/>
            <person name="Doyle S."/>
        </authorList>
    </citation>
    <scope>NUCLEOTIDE SEQUENCE [LARGE SCALE GENOMIC DNA]</scope>
    <source>
        <strain evidence="2 3">NCTC7807</strain>
    </source>
</reference>
<feature type="region of interest" description="Disordered" evidence="1">
    <location>
        <begin position="1"/>
        <end position="43"/>
    </location>
</feature>
<proteinExistence type="predicted"/>
<gene>
    <name evidence="2" type="ORF">NCTC7807_03194</name>
</gene>
<organism evidence="2 3">
    <name type="scientific">Streptomyces griseus</name>
    <dbReference type="NCBI Taxonomy" id="1911"/>
    <lineage>
        <taxon>Bacteria</taxon>
        <taxon>Bacillati</taxon>
        <taxon>Actinomycetota</taxon>
        <taxon>Actinomycetes</taxon>
        <taxon>Kitasatosporales</taxon>
        <taxon>Streptomycetaceae</taxon>
        <taxon>Streptomyces</taxon>
    </lineage>
</organism>
<accession>A0A380P0B9</accession>
<sequence>MCGARACRPVAGPCAWGTGRDGRAPARNGPAPGQNRSSNHAPNSSVILVCGSFSEAQR</sequence>
<evidence type="ECO:0000313" key="2">
    <source>
        <dbReference type="EMBL" id="SUP57475.1"/>
    </source>
</evidence>